<dbReference type="AlphaFoldDB" id="A0AAD6LQW0"/>
<gene>
    <name evidence="1" type="ORF">NC653_035592</name>
</gene>
<dbReference type="Proteomes" id="UP001164929">
    <property type="component" value="Chromosome 15"/>
</dbReference>
<proteinExistence type="predicted"/>
<evidence type="ECO:0000313" key="1">
    <source>
        <dbReference type="EMBL" id="KAJ6971365.1"/>
    </source>
</evidence>
<dbReference type="EMBL" id="JAQIZT010000015">
    <property type="protein sequence ID" value="KAJ6971365.1"/>
    <property type="molecule type" value="Genomic_DNA"/>
</dbReference>
<name>A0AAD6LQW0_9ROSI</name>
<comment type="caution">
    <text evidence="1">The sequence shown here is derived from an EMBL/GenBank/DDBJ whole genome shotgun (WGS) entry which is preliminary data.</text>
</comment>
<accession>A0AAD6LQW0</accession>
<protein>
    <submittedName>
        <fullName evidence="1">Uncharacterized protein</fullName>
    </submittedName>
</protein>
<organism evidence="1 2">
    <name type="scientific">Populus alba x Populus x berolinensis</name>
    <dbReference type="NCBI Taxonomy" id="444605"/>
    <lineage>
        <taxon>Eukaryota</taxon>
        <taxon>Viridiplantae</taxon>
        <taxon>Streptophyta</taxon>
        <taxon>Embryophyta</taxon>
        <taxon>Tracheophyta</taxon>
        <taxon>Spermatophyta</taxon>
        <taxon>Magnoliopsida</taxon>
        <taxon>eudicotyledons</taxon>
        <taxon>Gunneridae</taxon>
        <taxon>Pentapetalae</taxon>
        <taxon>rosids</taxon>
        <taxon>fabids</taxon>
        <taxon>Malpighiales</taxon>
        <taxon>Salicaceae</taxon>
        <taxon>Saliceae</taxon>
        <taxon>Populus</taxon>
    </lineage>
</organism>
<sequence>MHQYWVVTSIKSITQEASTPAKPHRHAGSSKLYILLLKFFVVEQQQAYSATTYGEPCIESISTEVAAVVDSWTTFPKRKKAKNAKGEPEDHASPLLGVVPCASSQSIACY</sequence>
<evidence type="ECO:0000313" key="2">
    <source>
        <dbReference type="Proteomes" id="UP001164929"/>
    </source>
</evidence>
<reference evidence="1" key="1">
    <citation type="journal article" date="2023" name="Mol. Ecol. Resour.">
        <title>Chromosome-level genome assembly of a triploid poplar Populus alba 'Berolinensis'.</title>
        <authorList>
            <person name="Chen S."/>
            <person name="Yu Y."/>
            <person name="Wang X."/>
            <person name="Wang S."/>
            <person name="Zhang T."/>
            <person name="Zhou Y."/>
            <person name="He R."/>
            <person name="Meng N."/>
            <person name="Wang Y."/>
            <person name="Liu W."/>
            <person name="Liu Z."/>
            <person name="Liu J."/>
            <person name="Guo Q."/>
            <person name="Huang H."/>
            <person name="Sederoff R.R."/>
            <person name="Wang G."/>
            <person name="Qu G."/>
            <person name="Chen S."/>
        </authorList>
    </citation>
    <scope>NUCLEOTIDE SEQUENCE</scope>
    <source>
        <strain evidence="1">SC-2020</strain>
    </source>
</reference>
<keyword evidence="2" id="KW-1185">Reference proteome</keyword>